<dbReference type="InterPro" id="IPR013087">
    <property type="entry name" value="Znf_C2H2_type"/>
</dbReference>
<organism evidence="2 3">
    <name type="scientific">Halogeometricum limi</name>
    <dbReference type="NCBI Taxonomy" id="555875"/>
    <lineage>
        <taxon>Archaea</taxon>
        <taxon>Methanobacteriati</taxon>
        <taxon>Methanobacteriota</taxon>
        <taxon>Stenosarchaea group</taxon>
        <taxon>Halobacteria</taxon>
        <taxon>Halobacteriales</taxon>
        <taxon>Haloferacaceae</taxon>
        <taxon>Halogeometricum</taxon>
    </lineage>
</organism>
<dbReference type="PROSITE" id="PS00028">
    <property type="entry name" value="ZINC_FINGER_C2H2_1"/>
    <property type="match status" value="1"/>
</dbReference>
<accession>A0A1I6FWC2</accession>
<name>A0A1I6FWC2_9EURY</name>
<evidence type="ECO:0000313" key="3">
    <source>
        <dbReference type="Proteomes" id="UP000243250"/>
    </source>
</evidence>
<proteinExistence type="predicted"/>
<dbReference type="AlphaFoldDB" id="A0A1I6FWC2"/>
<keyword evidence="3" id="KW-1185">Reference proteome</keyword>
<reference evidence="3" key="1">
    <citation type="submission" date="2016-10" db="EMBL/GenBank/DDBJ databases">
        <authorList>
            <person name="Varghese N."/>
            <person name="Submissions S."/>
        </authorList>
    </citation>
    <scope>NUCLEOTIDE SEQUENCE [LARGE SCALE GENOMIC DNA]</scope>
    <source>
        <strain evidence="3">CGMCC 1.8711</strain>
    </source>
</reference>
<protein>
    <recommendedName>
        <fullName evidence="1">C2H2-type domain-containing protein</fullName>
    </recommendedName>
</protein>
<feature type="domain" description="C2H2-type" evidence="1">
    <location>
        <begin position="71"/>
        <end position="93"/>
    </location>
</feature>
<dbReference type="Proteomes" id="UP000243250">
    <property type="component" value="Unassembled WGS sequence"/>
</dbReference>
<sequence>MDKHGKHVGALYTYRFGSWNEAIERAGYTPRDPIDEPMDRPSECPLCEEEQGGLDFHHWRYGENELGCYLCRECHDEVHRGQGRRSHSNWLVHSVQNLVSTHLQYRGSDYEADVEQIMEQYNLPDVCDLVEMGIENA</sequence>
<dbReference type="EMBL" id="FOYS01000001">
    <property type="protein sequence ID" value="SFR34243.1"/>
    <property type="molecule type" value="Genomic_DNA"/>
</dbReference>
<evidence type="ECO:0000259" key="1">
    <source>
        <dbReference type="PROSITE" id="PS00028"/>
    </source>
</evidence>
<evidence type="ECO:0000313" key="2">
    <source>
        <dbReference type="EMBL" id="SFR34243.1"/>
    </source>
</evidence>
<dbReference type="Pfam" id="PF18780">
    <property type="entry name" value="HNH_repeat"/>
    <property type="match status" value="1"/>
</dbReference>
<gene>
    <name evidence="2" type="ORF">SAMN04488124_0428</name>
</gene>
<dbReference type="InterPro" id="IPR041025">
    <property type="entry name" value="HNH_repeat"/>
</dbReference>